<organism evidence="1 2">
    <name type="scientific">Panagrolaimus sp. ES5</name>
    <dbReference type="NCBI Taxonomy" id="591445"/>
    <lineage>
        <taxon>Eukaryota</taxon>
        <taxon>Metazoa</taxon>
        <taxon>Ecdysozoa</taxon>
        <taxon>Nematoda</taxon>
        <taxon>Chromadorea</taxon>
        <taxon>Rhabditida</taxon>
        <taxon>Tylenchina</taxon>
        <taxon>Panagrolaimomorpha</taxon>
        <taxon>Panagrolaimoidea</taxon>
        <taxon>Panagrolaimidae</taxon>
        <taxon>Panagrolaimus</taxon>
    </lineage>
</organism>
<evidence type="ECO:0000313" key="1">
    <source>
        <dbReference type="Proteomes" id="UP000887579"/>
    </source>
</evidence>
<sequence length="296" mass="33030">MMPFLERLAKDSHNLTILDTCNDSKPAKLNFNATVIHREIPTPPKFEAMIAEAVWKHDPHGAILGLLHKIADDAMGQLILEASDVFIEIFKHDYDLIIVDEIFTIHGMTIAKILRELGGVPYIIFTTSNVGCESNVAEYALGHTPVLDATLGTIPPDGHGDIYDPKNFFILPLIATYAGPPKLTAYPFSTHEIYRNAEMNLRDSLDRLGRIVPHGDNFRGIGSHCRIPIPELQTYLKMFVEDPKSQAEQGAIARMSMKMGIATTLNKRTLTAEKVVDAFNRVSSDQYLTWGRSNMI</sequence>
<dbReference type="WBParaSite" id="ES5_v2.g20697.t1">
    <property type="protein sequence ID" value="ES5_v2.g20697.t1"/>
    <property type="gene ID" value="ES5_v2.g20697"/>
</dbReference>
<proteinExistence type="predicted"/>
<name>A0AC34FTD8_9BILA</name>
<dbReference type="Proteomes" id="UP000887579">
    <property type="component" value="Unplaced"/>
</dbReference>
<protein>
    <submittedName>
        <fullName evidence="2">Glucuronosyltransferase</fullName>
    </submittedName>
</protein>
<reference evidence="2" key="1">
    <citation type="submission" date="2022-11" db="UniProtKB">
        <authorList>
            <consortium name="WormBaseParasite"/>
        </authorList>
    </citation>
    <scope>IDENTIFICATION</scope>
</reference>
<evidence type="ECO:0000313" key="2">
    <source>
        <dbReference type="WBParaSite" id="ES5_v2.g20697.t1"/>
    </source>
</evidence>
<accession>A0AC34FTD8</accession>